<evidence type="ECO:0000256" key="1">
    <source>
        <dbReference type="SAM" id="MobiDB-lite"/>
    </source>
</evidence>
<accession>A0A7Y9S515</accession>
<dbReference type="PANTHER" id="PTHR36151:SF3">
    <property type="entry name" value="ER-BOUND OXYGENASE MPAB_MPAB'_RUBBER OXYGENASE CATALYTIC DOMAIN-CONTAINING PROTEIN"/>
    <property type="match status" value="1"/>
</dbReference>
<dbReference type="Proteomes" id="UP000540656">
    <property type="component" value="Unassembled WGS sequence"/>
</dbReference>
<evidence type="ECO:0000313" key="4">
    <source>
        <dbReference type="Proteomes" id="UP000540656"/>
    </source>
</evidence>
<dbReference type="AlphaFoldDB" id="A0A7Y9S515"/>
<proteinExistence type="predicted"/>
<comment type="caution">
    <text evidence="3">The sequence shown here is derived from an EMBL/GenBank/DDBJ whole genome shotgun (WGS) entry which is preliminary data.</text>
</comment>
<evidence type="ECO:0000313" key="3">
    <source>
        <dbReference type="EMBL" id="NYG60173.1"/>
    </source>
</evidence>
<protein>
    <submittedName>
        <fullName evidence="3">Uncharacterized protein (DUF2236 family)</fullName>
    </submittedName>
</protein>
<dbReference type="Pfam" id="PF09995">
    <property type="entry name" value="MPAB_Lcp_cat"/>
    <property type="match status" value="1"/>
</dbReference>
<dbReference type="GO" id="GO:0016491">
    <property type="term" value="F:oxidoreductase activity"/>
    <property type="evidence" value="ECO:0007669"/>
    <property type="project" value="InterPro"/>
</dbReference>
<name>A0A7Y9S515_9ACTN</name>
<keyword evidence="4" id="KW-1185">Reference proteome</keyword>
<dbReference type="InterPro" id="IPR018713">
    <property type="entry name" value="MPAB/Lcp_cat_dom"/>
</dbReference>
<sequence length="282" mass="31961">MTALAEPTQAPGANRDAEQYGVPSQRLGDFIAEASLMLGAGSAVMYQLAMKGVGLGVAEHSTALVRPADRLRTTLSYVYVMTMGTQEERDVVSRLVNKAHVPVRSSGRYTAFDPDLQLWVAVTLAQNTWIHERVFGKFDAATREQVYRDSQVFGTALQVKPEDYPQTWADYQAYWEDVLDNRIEQDPLVQAYAKRLLSPAGMPLHLKPAVMVQGLLTRGNLDPRAREVLALPWSKRDQRLYDLFWKAFVPVYRVLPTWLRQAHGRSVLRDARRRIRGNKHLI</sequence>
<evidence type="ECO:0000259" key="2">
    <source>
        <dbReference type="Pfam" id="PF09995"/>
    </source>
</evidence>
<dbReference type="RefSeq" id="WP_218855540.1">
    <property type="nucleotide sequence ID" value="NZ_JACCAA010000001.1"/>
</dbReference>
<feature type="domain" description="ER-bound oxygenase mpaB/mpaB'/Rubber oxygenase catalytic" evidence="2">
    <location>
        <begin position="33"/>
        <end position="246"/>
    </location>
</feature>
<dbReference type="PANTHER" id="PTHR36151">
    <property type="entry name" value="BLR2777 PROTEIN"/>
    <property type="match status" value="1"/>
</dbReference>
<dbReference type="EMBL" id="JACCAA010000001">
    <property type="protein sequence ID" value="NYG60173.1"/>
    <property type="molecule type" value="Genomic_DNA"/>
</dbReference>
<organism evidence="3 4">
    <name type="scientific">Nocardioides daedukensis</name>
    <dbReference type="NCBI Taxonomy" id="634462"/>
    <lineage>
        <taxon>Bacteria</taxon>
        <taxon>Bacillati</taxon>
        <taxon>Actinomycetota</taxon>
        <taxon>Actinomycetes</taxon>
        <taxon>Propionibacteriales</taxon>
        <taxon>Nocardioidaceae</taxon>
        <taxon>Nocardioides</taxon>
    </lineage>
</organism>
<gene>
    <name evidence="3" type="ORF">BJ980_003096</name>
</gene>
<feature type="region of interest" description="Disordered" evidence="1">
    <location>
        <begin position="1"/>
        <end position="20"/>
    </location>
</feature>
<reference evidence="3 4" key="1">
    <citation type="submission" date="2020-07" db="EMBL/GenBank/DDBJ databases">
        <title>Sequencing the genomes of 1000 actinobacteria strains.</title>
        <authorList>
            <person name="Klenk H.-P."/>
        </authorList>
    </citation>
    <scope>NUCLEOTIDE SEQUENCE [LARGE SCALE GENOMIC DNA]</scope>
    <source>
        <strain evidence="3 4">DSM 23819</strain>
    </source>
</reference>